<dbReference type="CDD" id="cd00093">
    <property type="entry name" value="HTH_XRE"/>
    <property type="match status" value="1"/>
</dbReference>
<dbReference type="GO" id="GO:0003700">
    <property type="term" value="F:DNA-binding transcription factor activity"/>
    <property type="evidence" value="ECO:0007669"/>
    <property type="project" value="TreeGrafter"/>
</dbReference>
<dbReference type="Gene3D" id="1.10.260.40">
    <property type="entry name" value="lambda repressor-like DNA-binding domains"/>
    <property type="match status" value="1"/>
</dbReference>
<evidence type="ECO:0000313" key="3">
    <source>
        <dbReference type="EMBL" id="EHN10720.1"/>
    </source>
</evidence>
<keyword evidence="1" id="KW-0238">DNA-binding</keyword>
<dbReference type="RefSeq" id="WP_007575374.1">
    <property type="nucleotide sequence ID" value="NZ_AGUD01000204.1"/>
</dbReference>
<reference evidence="3 4" key="1">
    <citation type="journal article" date="2013" name="Biodegradation">
        <title>Quantitative proteomic analysis of ibuprofen-degrading Patulibacter sp. strain I11.</title>
        <authorList>
            <person name="Almeida B."/>
            <person name="Kjeldal H."/>
            <person name="Lolas I."/>
            <person name="Knudsen A.D."/>
            <person name="Carvalho G."/>
            <person name="Nielsen K.L."/>
            <person name="Barreto Crespo M.T."/>
            <person name="Stensballe A."/>
            <person name="Nielsen J.L."/>
        </authorList>
    </citation>
    <scope>NUCLEOTIDE SEQUENCE [LARGE SCALE GENOMIC DNA]</scope>
    <source>
        <strain evidence="3 4">I11</strain>
    </source>
</reference>
<dbReference type="PROSITE" id="PS50943">
    <property type="entry name" value="HTH_CROC1"/>
    <property type="match status" value="1"/>
</dbReference>
<dbReference type="InterPro" id="IPR050807">
    <property type="entry name" value="TransReg_Diox_bact_type"/>
</dbReference>
<dbReference type="Proteomes" id="UP000005143">
    <property type="component" value="Unassembled WGS sequence"/>
</dbReference>
<dbReference type="PANTHER" id="PTHR46797:SF1">
    <property type="entry name" value="METHYLPHOSPHONATE SYNTHASE"/>
    <property type="match status" value="1"/>
</dbReference>
<dbReference type="GO" id="GO:0005829">
    <property type="term" value="C:cytosol"/>
    <property type="evidence" value="ECO:0007669"/>
    <property type="project" value="TreeGrafter"/>
</dbReference>
<evidence type="ECO:0000313" key="4">
    <source>
        <dbReference type="Proteomes" id="UP000005143"/>
    </source>
</evidence>
<dbReference type="SUPFAM" id="SSF47413">
    <property type="entry name" value="lambda repressor-like DNA-binding domains"/>
    <property type="match status" value="1"/>
</dbReference>
<dbReference type="Gene3D" id="2.60.120.10">
    <property type="entry name" value="Jelly Rolls"/>
    <property type="match status" value="1"/>
</dbReference>
<dbReference type="OrthoDB" id="5114244at2"/>
<comment type="caution">
    <text evidence="3">The sequence shown here is derived from an EMBL/GenBank/DDBJ whole genome shotgun (WGS) entry which is preliminary data.</text>
</comment>
<gene>
    <name evidence="3" type="ORF">PAI11_24290</name>
</gene>
<dbReference type="InterPro" id="IPR011051">
    <property type="entry name" value="RmlC_Cupin_sf"/>
</dbReference>
<dbReference type="EMBL" id="AGUD01000204">
    <property type="protein sequence ID" value="EHN10720.1"/>
    <property type="molecule type" value="Genomic_DNA"/>
</dbReference>
<name>H0E6H9_9ACTN</name>
<dbReference type="InterPro" id="IPR013096">
    <property type="entry name" value="Cupin_2"/>
</dbReference>
<dbReference type="SUPFAM" id="SSF51182">
    <property type="entry name" value="RmlC-like cupins"/>
    <property type="match status" value="1"/>
</dbReference>
<organism evidence="3 4">
    <name type="scientific">Patulibacter medicamentivorans</name>
    <dbReference type="NCBI Taxonomy" id="1097667"/>
    <lineage>
        <taxon>Bacteria</taxon>
        <taxon>Bacillati</taxon>
        <taxon>Actinomycetota</taxon>
        <taxon>Thermoleophilia</taxon>
        <taxon>Solirubrobacterales</taxon>
        <taxon>Patulibacteraceae</taxon>
        <taxon>Patulibacter</taxon>
    </lineage>
</organism>
<protein>
    <submittedName>
        <fullName evidence="3">Transcriptional regulator XRE family with cupin sensor</fullName>
    </submittedName>
</protein>
<accession>H0E6H9</accession>
<dbReference type="SMART" id="SM00530">
    <property type="entry name" value="HTH_XRE"/>
    <property type="match status" value="1"/>
</dbReference>
<dbReference type="Pfam" id="PF01381">
    <property type="entry name" value="HTH_3"/>
    <property type="match status" value="1"/>
</dbReference>
<dbReference type="CDD" id="cd02209">
    <property type="entry name" value="cupin_XRE_C"/>
    <property type="match status" value="1"/>
</dbReference>
<feature type="domain" description="HTH cro/C1-type" evidence="2">
    <location>
        <begin position="25"/>
        <end position="79"/>
    </location>
</feature>
<dbReference type="GO" id="GO:0003677">
    <property type="term" value="F:DNA binding"/>
    <property type="evidence" value="ECO:0007669"/>
    <property type="project" value="UniProtKB-KW"/>
</dbReference>
<dbReference type="PANTHER" id="PTHR46797">
    <property type="entry name" value="HTH-TYPE TRANSCRIPTIONAL REGULATOR"/>
    <property type="match status" value="1"/>
</dbReference>
<dbReference type="InterPro" id="IPR001387">
    <property type="entry name" value="Cro/C1-type_HTH"/>
</dbReference>
<dbReference type="InterPro" id="IPR014710">
    <property type="entry name" value="RmlC-like_jellyroll"/>
</dbReference>
<dbReference type="Pfam" id="PF07883">
    <property type="entry name" value="Cupin_2"/>
    <property type="match status" value="1"/>
</dbReference>
<proteinExistence type="predicted"/>
<dbReference type="InterPro" id="IPR010982">
    <property type="entry name" value="Lambda_DNA-bd_dom_sf"/>
</dbReference>
<keyword evidence="4" id="KW-1185">Reference proteome</keyword>
<sequence length="215" mass="22585">MAERTTTAPTTTADAGLTEQVGARLRARRVAKGLSARQLAEAIGVSPSMVSMIENGRTNPSVGTLLAIVGVLDTSLDALFSPTAEETALAPPRTTSGDGPVLRAGDRPTIELASGVHWERLTPTEEGGVSFMHVRYDVGGASCPPDALLRHPGRDYVVLIEGRLGVKVGFEDYELHPGDSIVFDATTPHRLWTIGDQPAIAVVVVIGRSGEPSPA</sequence>
<evidence type="ECO:0000256" key="1">
    <source>
        <dbReference type="ARBA" id="ARBA00023125"/>
    </source>
</evidence>
<evidence type="ECO:0000259" key="2">
    <source>
        <dbReference type="PROSITE" id="PS50943"/>
    </source>
</evidence>
<dbReference type="AlphaFoldDB" id="H0E6H9"/>